<name>A0A5C5FV63_9BASI</name>
<comment type="caution">
    <text evidence="1">The sequence shown here is derived from an EMBL/GenBank/DDBJ whole genome shotgun (WGS) entry which is preliminary data.</text>
</comment>
<evidence type="ECO:0000313" key="2">
    <source>
        <dbReference type="Proteomes" id="UP000311382"/>
    </source>
</evidence>
<sequence>GEGSLLGSSFGDLGSFGVDGLGGGIDAGAAPSAVDNTPTGAAGAGPVDNLVVAEPATSLEPVSAPSLVNAAVLAAETTTSLAADSTTTTMVADPALLAAATTTATAAPSIDIAAKFDLNEFLAGASFPAEATTAVPGIVAAAPSAA</sequence>
<reference evidence="1 2" key="1">
    <citation type="submission" date="2019-03" db="EMBL/GenBank/DDBJ databases">
        <title>Rhodosporidium diobovatum UCD-FST 08-225 genome sequencing, assembly, and annotation.</title>
        <authorList>
            <person name="Fakankun I.U."/>
            <person name="Fristensky B."/>
            <person name="Levin D.B."/>
        </authorList>
    </citation>
    <scope>NUCLEOTIDE SEQUENCE [LARGE SCALE GENOMIC DNA]</scope>
    <source>
        <strain evidence="1 2">UCD-FST 08-225</strain>
    </source>
</reference>
<evidence type="ECO:0000313" key="1">
    <source>
        <dbReference type="EMBL" id="TNY20082.1"/>
    </source>
</evidence>
<dbReference type="AlphaFoldDB" id="A0A5C5FV63"/>
<feature type="non-terminal residue" evidence="1">
    <location>
        <position position="1"/>
    </location>
</feature>
<organism evidence="1 2">
    <name type="scientific">Rhodotorula diobovata</name>
    <dbReference type="NCBI Taxonomy" id="5288"/>
    <lineage>
        <taxon>Eukaryota</taxon>
        <taxon>Fungi</taxon>
        <taxon>Dikarya</taxon>
        <taxon>Basidiomycota</taxon>
        <taxon>Pucciniomycotina</taxon>
        <taxon>Microbotryomycetes</taxon>
        <taxon>Sporidiobolales</taxon>
        <taxon>Sporidiobolaceae</taxon>
        <taxon>Rhodotorula</taxon>
    </lineage>
</organism>
<accession>A0A5C5FV63</accession>
<dbReference type="Proteomes" id="UP000311382">
    <property type="component" value="Unassembled WGS sequence"/>
</dbReference>
<gene>
    <name evidence="1" type="ORF">DMC30DRAFT_417340</name>
</gene>
<keyword evidence="2" id="KW-1185">Reference proteome</keyword>
<proteinExistence type="predicted"/>
<protein>
    <submittedName>
        <fullName evidence="1">Uncharacterized protein</fullName>
    </submittedName>
</protein>
<dbReference type="EMBL" id="SOZI01000077">
    <property type="protein sequence ID" value="TNY20082.1"/>
    <property type="molecule type" value="Genomic_DNA"/>
</dbReference>